<reference evidence="21" key="1">
    <citation type="submission" date="2021-12" db="EMBL/GenBank/DDBJ databases">
        <authorList>
            <person name="King R."/>
        </authorList>
    </citation>
    <scope>NUCLEOTIDE SEQUENCE</scope>
</reference>
<dbReference type="PROSITE" id="PS50919">
    <property type="entry name" value="MIR"/>
    <property type="match status" value="2"/>
</dbReference>
<evidence type="ECO:0000256" key="5">
    <source>
        <dbReference type="ARBA" id="ARBA00022676"/>
    </source>
</evidence>
<dbReference type="GO" id="GO:0004169">
    <property type="term" value="F:dolichyl-phosphate-mannose-protein mannosyltransferase activity"/>
    <property type="evidence" value="ECO:0007669"/>
    <property type="project" value="UniProtKB-EC"/>
</dbReference>
<evidence type="ECO:0000256" key="16">
    <source>
        <dbReference type="ARBA" id="ARBA00073145"/>
    </source>
</evidence>
<dbReference type="EC" id="2.4.1.109" evidence="4"/>
<dbReference type="InterPro" id="IPR016093">
    <property type="entry name" value="MIR_motif"/>
</dbReference>
<evidence type="ECO:0000256" key="6">
    <source>
        <dbReference type="ARBA" id="ARBA00022679"/>
    </source>
</evidence>
<comment type="function">
    <text evidence="14">Rt/POMT1 and tw/POMT2 function as a protein O-mannosyltransferase in association with each other to generate and maintain normal muscle development.</text>
</comment>
<dbReference type="PANTHER" id="PTHR10050">
    <property type="entry name" value="DOLICHYL-PHOSPHATE-MANNOSE--PROTEIN MANNOSYLTRANSFERASE"/>
    <property type="match status" value="1"/>
</dbReference>
<dbReference type="PANTHER" id="PTHR10050:SF51">
    <property type="entry name" value="PROTEIN O-MANNOSYL-TRANSFERASE 1"/>
    <property type="match status" value="1"/>
</dbReference>
<dbReference type="OrthoDB" id="292747at2759"/>
<evidence type="ECO:0000256" key="7">
    <source>
        <dbReference type="ARBA" id="ARBA00022692"/>
    </source>
</evidence>
<evidence type="ECO:0000256" key="4">
    <source>
        <dbReference type="ARBA" id="ARBA00012839"/>
    </source>
</evidence>
<feature type="compositionally biased region" description="Basic and acidic residues" evidence="18">
    <location>
        <begin position="44"/>
        <end position="63"/>
    </location>
</feature>
<protein>
    <recommendedName>
        <fullName evidence="16">Protein O-mannosyltransferase 1</fullName>
        <ecNumber evidence="4">2.4.1.109</ecNumber>
    </recommendedName>
    <alternativeName>
        <fullName evidence="17">Protein rotated abdomen</fullName>
    </alternativeName>
</protein>
<sequence>MDTTIKKRASNKKLKEVIDSDSYTEKPYTEREVGDGAPAENEMTEQKQENEIKAVYEPKENDKSPPGVYLRLEINLVFLGLLALALSTRLPNLDEPRYIVVKYSGIYTYFLGLFIVGRQIWRRIGNSESGIRLAFSALWRLLIFTVIPFAVYASVFYVHLLMLPKAGPHDSVMTSAFQASLQVRYTDGRGSSHQQQVTCYSFKDVNNWWLVKRPDQVSLAVSRPPDAIRHGDVVQLLHGITSRALNSHDVAAPVSPQSQEVSCYIDYNVSMPAQNLWRVDIVNRDSEDATWDSIRSLVRLVHVDSGSALRFSGRQLPAWGFHQHEVVADKVLTHQDTVWNVEEHRYTKAEDRKERERELVTAEMIPTAVTQLTFWEKFAELQYKMIAHAPDAPHGHMFASEPSEWPLLVRSIAYWLSPNSNAQVHLIGNLITWYTGSISVILYSGFLVLYAIRQRRACSDLPPMALQKFYDAAIWLAYIVITFKKFSVLNYGNIDLTEHDLLNLRWKDTWDFILHKKG</sequence>
<dbReference type="CDD" id="cd23281">
    <property type="entry name" value="beta-trefoil_MIR_POMT1"/>
    <property type="match status" value="1"/>
</dbReference>
<organism evidence="21 22">
    <name type="scientific">Chrysodeixis includens</name>
    <name type="common">Soybean looper</name>
    <name type="synonym">Pseudoplusia includens</name>
    <dbReference type="NCBI Taxonomy" id="689277"/>
    <lineage>
        <taxon>Eukaryota</taxon>
        <taxon>Metazoa</taxon>
        <taxon>Ecdysozoa</taxon>
        <taxon>Arthropoda</taxon>
        <taxon>Hexapoda</taxon>
        <taxon>Insecta</taxon>
        <taxon>Pterygota</taxon>
        <taxon>Neoptera</taxon>
        <taxon>Endopterygota</taxon>
        <taxon>Lepidoptera</taxon>
        <taxon>Glossata</taxon>
        <taxon>Ditrysia</taxon>
        <taxon>Noctuoidea</taxon>
        <taxon>Noctuidae</taxon>
        <taxon>Plusiinae</taxon>
        <taxon>Chrysodeixis</taxon>
    </lineage>
</organism>
<evidence type="ECO:0000256" key="1">
    <source>
        <dbReference type="ARBA" id="ARBA00004477"/>
    </source>
</evidence>
<comment type="subcellular location">
    <subcellularLocation>
        <location evidence="1">Endoplasmic reticulum membrane</location>
        <topology evidence="1">Multi-pass membrane protein</topology>
    </subcellularLocation>
</comment>
<evidence type="ECO:0000256" key="8">
    <source>
        <dbReference type="ARBA" id="ARBA00022737"/>
    </source>
</evidence>
<feature type="transmembrane region" description="Helical" evidence="19">
    <location>
        <begin position="98"/>
        <end position="116"/>
    </location>
</feature>
<evidence type="ECO:0000256" key="14">
    <source>
        <dbReference type="ARBA" id="ARBA00059310"/>
    </source>
</evidence>
<keyword evidence="8" id="KW-0677">Repeat</keyword>
<evidence type="ECO:0000313" key="22">
    <source>
        <dbReference type="Proteomes" id="UP001154114"/>
    </source>
</evidence>
<dbReference type="EMBL" id="LR824007">
    <property type="protein sequence ID" value="CAD0196013.1"/>
    <property type="molecule type" value="Genomic_DNA"/>
</dbReference>
<feature type="compositionally biased region" description="Basic and acidic residues" evidence="18">
    <location>
        <begin position="16"/>
        <end position="34"/>
    </location>
</feature>
<dbReference type="InterPro" id="IPR036300">
    <property type="entry name" value="MIR_dom_sf"/>
</dbReference>
<evidence type="ECO:0000256" key="3">
    <source>
        <dbReference type="ARBA" id="ARBA00007222"/>
    </source>
</evidence>
<evidence type="ECO:0000256" key="2">
    <source>
        <dbReference type="ARBA" id="ARBA00004922"/>
    </source>
</evidence>
<keyword evidence="10 19" id="KW-1133">Transmembrane helix</keyword>
<dbReference type="Pfam" id="PF02815">
    <property type="entry name" value="MIR"/>
    <property type="match status" value="1"/>
</dbReference>
<evidence type="ECO:0000256" key="9">
    <source>
        <dbReference type="ARBA" id="ARBA00022824"/>
    </source>
</evidence>
<comment type="pathway">
    <text evidence="2">Protein modification; protein glycosylation.</text>
</comment>
<evidence type="ECO:0000259" key="20">
    <source>
        <dbReference type="PROSITE" id="PS50919"/>
    </source>
</evidence>
<feature type="transmembrane region" description="Helical" evidence="19">
    <location>
        <begin position="431"/>
        <end position="452"/>
    </location>
</feature>
<comment type="similarity">
    <text evidence="3">Belongs to the glycosyltransferase 39 family.</text>
</comment>
<comment type="catalytic activity">
    <reaction evidence="12">
        <text>a di-trans,poly-cis-dolichyl beta-D-mannosyl phosphate + L-threonyl-[protein] = 3-O-(alpha-D-mannosyl)-L-threonyl-[protein] + a di-trans,poly-cis-dolichyl phosphate + H(+)</text>
        <dbReference type="Rhea" id="RHEA:53396"/>
        <dbReference type="Rhea" id="RHEA-COMP:11060"/>
        <dbReference type="Rhea" id="RHEA-COMP:13547"/>
        <dbReference type="Rhea" id="RHEA-COMP:19498"/>
        <dbReference type="Rhea" id="RHEA-COMP:19501"/>
        <dbReference type="ChEBI" id="CHEBI:15378"/>
        <dbReference type="ChEBI" id="CHEBI:30013"/>
        <dbReference type="ChEBI" id="CHEBI:57683"/>
        <dbReference type="ChEBI" id="CHEBI:58211"/>
        <dbReference type="ChEBI" id="CHEBI:137323"/>
        <dbReference type="EC" id="2.4.1.109"/>
    </reaction>
</comment>
<keyword evidence="11 19" id="KW-0472">Membrane</keyword>
<proteinExistence type="inferred from homology"/>
<keyword evidence="9" id="KW-0256">Endoplasmic reticulum</keyword>
<accession>A0A9N8KUH4</accession>
<feature type="domain" description="MIR" evidence="20">
    <location>
        <begin position="225"/>
        <end position="282"/>
    </location>
</feature>
<keyword evidence="22" id="KW-1185">Reference proteome</keyword>
<dbReference type="Proteomes" id="UP001154114">
    <property type="component" value="Chromosome 4"/>
</dbReference>
<feature type="region of interest" description="Disordered" evidence="18">
    <location>
        <begin position="16"/>
        <end position="64"/>
    </location>
</feature>
<dbReference type="AlphaFoldDB" id="A0A9N8KUH4"/>
<evidence type="ECO:0000256" key="17">
    <source>
        <dbReference type="ARBA" id="ARBA00079036"/>
    </source>
</evidence>
<dbReference type="SMART" id="SM00472">
    <property type="entry name" value="MIR"/>
    <property type="match status" value="3"/>
</dbReference>
<gene>
    <name evidence="21" type="ORF">CINC_LOCUS10308</name>
</gene>
<dbReference type="InterPro" id="IPR027005">
    <property type="entry name" value="PMT-like"/>
</dbReference>
<evidence type="ECO:0000313" key="21">
    <source>
        <dbReference type="EMBL" id="CAD0196013.1"/>
    </source>
</evidence>
<evidence type="ECO:0000256" key="19">
    <source>
        <dbReference type="SAM" id="Phobius"/>
    </source>
</evidence>
<feature type="transmembrane region" description="Helical" evidence="19">
    <location>
        <begin position="68"/>
        <end position="86"/>
    </location>
</feature>
<keyword evidence="6" id="KW-0808">Transferase</keyword>
<feature type="transmembrane region" description="Helical" evidence="19">
    <location>
        <begin position="137"/>
        <end position="162"/>
    </location>
</feature>
<evidence type="ECO:0000256" key="18">
    <source>
        <dbReference type="SAM" id="MobiDB-lite"/>
    </source>
</evidence>
<evidence type="ECO:0000256" key="12">
    <source>
        <dbReference type="ARBA" id="ARBA00045085"/>
    </source>
</evidence>
<keyword evidence="5" id="KW-0328">Glycosyltransferase</keyword>
<feature type="domain" description="MIR" evidence="20">
    <location>
        <begin position="286"/>
        <end position="344"/>
    </location>
</feature>
<name>A0A9N8KUH4_CHRIL</name>
<dbReference type="GO" id="GO:0005789">
    <property type="term" value="C:endoplasmic reticulum membrane"/>
    <property type="evidence" value="ECO:0007669"/>
    <property type="project" value="UniProtKB-SubCell"/>
</dbReference>
<dbReference type="SUPFAM" id="SSF82109">
    <property type="entry name" value="MIR domain"/>
    <property type="match status" value="1"/>
</dbReference>
<comment type="subunit">
    <text evidence="15">Interacts with tw/POMT2.</text>
</comment>
<dbReference type="FunFam" id="2.80.10.50:FF:000012">
    <property type="entry name" value="Protein O-mannosyl-transferase 1"/>
    <property type="match status" value="1"/>
</dbReference>
<evidence type="ECO:0000256" key="13">
    <source>
        <dbReference type="ARBA" id="ARBA00045102"/>
    </source>
</evidence>
<feature type="transmembrane region" description="Helical" evidence="19">
    <location>
        <begin position="473"/>
        <end position="492"/>
    </location>
</feature>
<keyword evidence="7 19" id="KW-0812">Transmembrane</keyword>
<comment type="catalytic activity">
    <reaction evidence="13">
        <text>a di-trans,poly-cis-dolichyl beta-D-mannosyl phosphate + L-seryl-[protein] = 3-O-(alpha-D-mannosyl)-L-seryl-[protein] + a di-trans,poly-cis-dolichyl phosphate + H(+)</text>
        <dbReference type="Rhea" id="RHEA:17377"/>
        <dbReference type="Rhea" id="RHEA-COMP:9863"/>
        <dbReference type="Rhea" id="RHEA-COMP:13546"/>
        <dbReference type="Rhea" id="RHEA-COMP:19498"/>
        <dbReference type="Rhea" id="RHEA-COMP:19501"/>
        <dbReference type="ChEBI" id="CHEBI:15378"/>
        <dbReference type="ChEBI" id="CHEBI:29999"/>
        <dbReference type="ChEBI" id="CHEBI:57683"/>
        <dbReference type="ChEBI" id="CHEBI:58211"/>
        <dbReference type="ChEBI" id="CHEBI:137321"/>
        <dbReference type="EC" id="2.4.1.109"/>
    </reaction>
</comment>
<dbReference type="Pfam" id="PF16192">
    <property type="entry name" value="PMT_4TMC"/>
    <property type="match status" value="1"/>
</dbReference>
<evidence type="ECO:0000256" key="11">
    <source>
        <dbReference type="ARBA" id="ARBA00023136"/>
    </source>
</evidence>
<evidence type="ECO:0000256" key="15">
    <source>
        <dbReference type="ARBA" id="ARBA00061810"/>
    </source>
</evidence>
<evidence type="ECO:0000256" key="10">
    <source>
        <dbReference type="ARBA" id="ARBA00022989"/>
    </source>
</evidence>
<dbReference type="InterPro" id="IPR032421">
    <property type="entry name" value="PMT_4TMC"/>
</dbReference>
<dbReference type="Gene3D" id="2.80.10.50">
    <property type="match status" value="1"/>
</dbReference>